<protein>
    <submittedName>
        <fullName evidence="1">Uncharacterized protein</fullName>
    </submittedName>
</protein>
<name>A0A251SES1_HELAN</name>
<gene>
    <name evidence="1" type="ORF">HannXRQ_Chr14g0429971</name>
</gene>
<evidence type="ECO:0000313" key="1">
    <source>
        <dbReference type="EMBL" id="OTF97022.1"/>
    </source>
</evidence>
<sequence length="57" mass="6270">MKVLKNPSTRGPALKFVEPNFGRPTFVQNSNSRSSPLPHTSSLFISHQSLPFLLSSS</sequence>
<keyword evidence="2" id="KW-1185">Reference proteome</keyword>
<proteinExistence type="predicted"/>
<reference evidence="2" key="1">
    <citation type="journal article" date="2017" name="Nature">
        <title>The sunflower genome provides insights into oil metabolism, flowering and Asterid evolution.</title>
        <authorList>
            <person name="Badouin H."/>
            <person name="Gouzy J."/>
            <person name="Grassa C.J."/>
            <person name="Murat F."/>
            <person name="Staton S.E."/>
            <person name="Cottret L."/>
            <person name="Lelandais-Briere C."/>
            <person name="Owens G.L."/>
            <person name="Carrere S."/>
            <person name="Mayjonade B."/>
            <person name="Legrand L."/>
            <person name="Gill N."/>
            <person name="Kane N.C."/>
            <person name="Bowers J.E."/>
            <person name="Hubner S."/>
            <person name="Bellec A."/>
            <person name="Berard A."/>
            <person name="Berges H."/>
            <person name="Blanchet N."/>
            <person name="Boniface M.C."/>
            <person name="Brunel D."/>
            <person name="Catrice O."/>
            <person name="Chaidir N."/>
            <person name="Claudel C."/>
            <person name="Donnadieu C."/>
            <person name="Faraut T."/>
            <person name="Fievet G."/>
            <person name="Helmstetter N."/>
            <person name="King M."/>
            <person name="Knapp S.J."/>
            <person name="Lai Z."/>
            <person name="Le Paslier M.C."/>
            <person name="Lippi Y."/>
            <person name="Lorenzon L."/>
            <person name="Mandel J.R."/>
            <person name="Marage G."/>
            <person name="Marchand G."/>
            <person name="Marquand E."/>
            <person name="Bret-Mestries E."/>
            <person name="Morien E."/>
            <person name="Nambeesan S."/>
            <person name="Nguyen T."/>
            <person name="Pegot-Espagnet P."/>
            <person name="Pouilly N."/>
            <person name="Raftis F."/>
            <person name="Sallet E."/>
            <person name="Schiex T."/>
            <person name="Thomas J."/>
            <person name="Vandecasteele C."/>
            <person name="Vares D."/>
            <person name="Vear F."/>
            <person name="Vautrin S."/>
            <person name="Crespi M."/>
            <person name="Mangin B."/>
            <person name="Burke J.M."/>
            <person name="Salse J."/>
            <person name="Munos S."/>
            <person name="Vincourt P."/>
            <person name="Rieseberg L.H."/>
            <person name="Langlade N.B."/>
        </authorList>
    </citation>
    <scope>NUCLEOTIDE SEQUENCE [LARGE SCALE GENOMIC DNA]</scope>
    <source>
        <strain evidence="2">cv. SF193</strain>
    </source>
</reference>
<dbReference type="EMBL" id="CM007903">
    <property type="protein sequence ID" value="OTF97022.1"/>
    <property type="molecule type" value="Genomic_DNA"/>
</dbReference>
<dbReference type="Proteomes" id="UP000215914">
    <property type="component" value="Chromosome 14"/>
</dbReference>
<organism evidence="1 2">
    <name type="scientific">Helianthus annuus</name>
    <name type="common">Common sunflower</name>
    <dbReference type="NCBI Taxonomy" id="4232"/>
    <lineage>
        <taxon>Eukaryota</taxon>
        <taxon>Viridiplantae</taxon>
        <taxon>Streptophyta</taxon>
        <taxon>Embryophyta</taxon>
        <taxon>Tracheophyta</taxon>
        <taxon>Spermatophyta</taxon>
        <taxon>Magnoliopsida</taxon>
        <taxon>eudicotyledons</taxon>
        <taxon>Gunneridae</taxon>
        <taxon>Pentapetalae</taxon>
        <taxon>asterids</taxon>
        <taxon>campanulids</taxon>
        <taxon>Asterales</taxon>
        <taxon>Asteraceae</taxon>
        <taxon>Asteroideae</taxon>
        <taxon>Heliantheae alliance</taxon>
        <taxon>Heliantheae</taxon>
        <taxon>Helianthus</taxon>
    </lineage>
</organism>
<evidence type="ECO:0000313" key="2">
    <source>
        <dbReference type="Proteomes" id="UP000215914"/>
    </source>
</evidence>
<accession>A0A251SES1</accession>
<dbReference type="InParanoid" id="A0A251SES1"/>
<dbReference type="AlphaFoldDB" id="A0A251SES1"/>